<reference evidence="4" key="3">
    <citation type="submission" date="2025-08" db="UniProtKB">
        <authorList>
            <consortium name="Ensembl"/>
        </authorList>
    </citation>
    <scope>IDENTIFICATION</scope>
</reference>
<dbReference type="Pfam" id="PF14291">
    <property type="entry name" value="DUF4371"/>
    <property type="match status" value="1"/>
</dbReference>
<dbReference type="Ensembl" id="ENSELUT00000085674.2">
    <property type="protein sequence ID" value="ENSELUP00000047163.2"/>
    <property type="gene ID" value="ENSELUG00000026610.2"/>
</dbReference>
<evidence type="ECO:0000256" key="1">
    <source>
        <dbReference type="SAM" id="Coils"/>
    </source>
</evidence>
<dbReference type="GO" id="GO:0046983">
    <property type="term" value="F:protein dimerization activity"/>
    <property type="evidence" value="ECO:0007669"/>
    <property type="project" value="InterPro"/>
</dbReference>
<protein>
    <recommendedName>
        <fullName evidence="6">DUF4371 domain-containing protein</fullName>
    </recommendedName>
</protein>
<evidence type="ECO:0000259" key="3">
    <source>
        <dbReference type="Pfam" id="PF14291"/>
    </source>
</evidence>
<feature type="domain" description="HAT C-terminal dimerisation" evidence="2">
    <location>
        <begin position="529"/>
        <end position="586"/>
    </location>
</feature>
<name>A0A6Q2X188_ESOLU</name>
<feature type="domain" description="DUF4371" evidence="3">
    <location>
        <begin position="47"/>
        <end position="216"/>
    </location>
</feature>
<dbReference type="Proteomes" id="UP000265140">
    <property type="component" value="Chromosome 25"/>
</dbReference>
<dbReference type="InterPro" id="IPR008906">
    <property type="entry name" value="HATC_C_dom"/>
</dbReference>
<reference evidence="5" key="1">
    <citation type="journal article" date="2014" name="PLoS ONE">
        <title>The genome and linkage map of the northern pike (Esox lucius): conserved synteny revealed between the salmonid sister group and the Neoteleostei.</title>
        <authorList>
            <person name="Rondeau E.B."/>
            <person name="Minkley D.R."/>
            <person name="Leong J.S."/>
            <person name="Messmer A.M."/>
            <person name="Jantzen J.R."/>
            <person name="von Schalburg K.R."/>
            <person name="Lemon C."/>
            <person name="Bird N.H."/>
            <person name="Koop B.F."/>
        </authorList>
    </citation>
    <scope>NUCLEOTIDE SEQUENCE</scope>
</reference>
<dbReference type="OMA" id="QFSTYFM"/>
<dbReference type="PANTHER" id="PTHR45749:SF14">
    <property type="entry name" value="TTF-TYPE DOMAIN-CONTAINING PROTEIN"/>
    <property type="match status" value="1"/>
</dbReference>
<feature type="coiled-coil region" evidence="1">
    <location>
        <begin position="362"/>
        <end position="389"/>
    </location>
</feature>
<reference evidence="4" key="4">
    <citation type="submission" date="2025-09" db="UniProtKB">
        <authorList>
            <consortium name="Ensembl"/>
        </authorList>
    </citation>
    <scope>IDENTIFICATION</scope>
</reference>
<organism evidence="4 5">
    <name type="scientific">Esox lucius</name>
    <name type="common">Northern pike</name>
    <dbReference type="NCBI Taxonomy" id="8010"/>
    <lineage>
        <taxon>Eukaryota</taxon>
        <taxon>Metazoa</taxon>
        <taxon>Chordata</taxon>
        <taxon>Craniata</taxon>
        <taxon>Vertebrata</taxon>
        <taxon>Euteleostomi</taxon>
        <taxon>Actinopterygii</taxon>
        <taxon>Neopterygii</taxon>
        <taxon>Teleostei</taxon>
        <taxon>Protacanthopterygii</taxon>
        <taxon>Esociformes</taxon>
        <taxon>Esocidae</taxon>
        <taxon>Esox</taxon>
    </lineage>
</organism>
<dbReference type="AlphaFoldDB" id="A0A6Q2X188"/>
<evidence type="ECO:0000313" key="4">
    <source>
        <dbReference type="Ensembl" id="ENSELUP00000047163.2"/>
    </source>
</evidence>
<evidence type="ECO:0008006" key="6">
    <source>
        <dbReference type="Google" id="ProtNLM"/>
    </source>
</evidence>
<dbReference type="Bgee" id="ENSELUG00000026610">
    <property type="expression patterns" value="Expressed in muscle tissue and 2 other cell types or tissues"/>
</dbReference>
<accession>A0A6Q2X188</accession>
<evidence type="ECO:0000259" key="2">
    <source>
        <dbReference type="Pfam" id="PF05699"/>
    </source>
</evidence>
<keyword evidence="1" id="KW-0175">Coiled coil</keyword>
<proteinExistence type="predicted"/>
<dbReference type="InterPro" id="IPR025398">
    <property type="entry name" value="DUF4371"/>
</dbReference>
<dbReference type="SUPFAM" id="SSF53098">
    <property type="entry name" value="Ribonuclease H-like"/>
    <property type="match status" value="1"/>
</dbReference>
<dbReference type="Pfam" id="PF05699">
    <property type="entry name" value="Dimer_Tnp_hAT"/>
    <property type="match status" value="1"/>
</dbReference>
<dbReference type="InterPro" id="IPR012337">
    <property type="entry name" value="RNaseH-like_sf"/>
</dbReference>
<evidence type="ECO:0000313" key="5">
    <source>
        <dbReference type="Proteomes" id="UP000265140"/>
    </source>
</evidence>
<reference evidence="4" key="2">
    <citation type="submission" date="2020-02" db="EMBL/GenBank/DDBJ databases">
        <title>Esox lucius (northern pike) genome, fEsoLuc1, primary haplotype.</title>
        <authorList>
            <person name="Myers G."/>
            <person name="Karagic N."/>
            <person name="Meyer A."/>
            <person name="Pippel M."/>
            <person name="Reichard M."/>
            <person name="Winkler S."/>
            <person name="Tracey A."/>
            <person name="Sims Y."/>
            <person name="Howe K."/>
            <person name="Rhie A."/>
            <person name="Formenti G."/>
            <person name="Durbin R."/>
            <person name="Fedrigo O."/>
            <person name="Jarvis E.D."/>
        </authorList>
    </citation>
    <scope>NUCLEOTIDE SEQUENCE [LARGE SCALE GENOMIC DNA]</scope>
</reference>
<dbReference type="PANTHER" id="PTHR45749">
    <property type="match status" value="1"/>
</dbReference>
<dbReference type="GeneTree" id="ENSGT00940000162068"/>
<keyword evidence="5" id="KW-1185">Reference proteome</keyword>
<sequence>MTPLKTKSLERFRSHEKCYLHRTASIMAATNAGVNVAASLSAGKQKQMADARIALLAILSTLQFLSCQGVAIRGKTDQESNFMQMLYVRAKDIPELKSWVARQESKWLSHDILNEMIEMMAHDVLRKLIGEVQSAGVFSVIMDETTDITVKEQVSVCLRYVTENLEPEERFLGFYETSKTTADTLFQLLKDVLMRFALPVNKCRGQCYDGASNVSGIRTGLQARMQALVPRAQYIHCTAHVVNLVVHDVSENIPACRNFLVTLIRNSPKRLAWFQEFQDDNASSLRPLCPTRWTLKTASLLSIASNYSVLLEFLEDLSEKERGEAGGKANGLLMHLLKFSTFFSLKLMLKFFSRMETVNVALQNSQLHLQKARQLIDTLREDIKCLREGFQEFWKNTTAEAHVLDLDSPNVPRLRRIPRRLDSGGAAHSFETPEAMYRQQYFELMDTASASLNCRFNPSVFKHMQDVEDFVTGKANCKDIIQFYEDDMDGSRLTLHRDMCLDLAKQKGVHLKTFQDVYDFMKGDGGEPLRTLLPEVTKLLKLALTVPVTSCCSERSFSGMGRLKTYLRSTMGQARLNHIVIMNSHKEVARQQDLDIIADNFIMHKILF</sequence>
<dbReference type="InParanoid" id="A0A6Q2X188"/>